<organism evidence="2 3">
    <name type="scientific">Trichomonas vaginalis (strain ATCC PRA-98 / G3)</name>
    <dbReference type="NCBI Taxonomy" id="412133"/>
    <lineage>
        <taxon>Eukaryota</taxon>
        <taxon>Metamonada</taxon>
        <taxon>Parabasalia</taxon>
        <taxon>Trichomonadida</taxon>
        <taxon>Trichomonadidae</taxon>
        <taxon>Trichomonas</taxon>
    </lineage>
</organism>
<reference evidence="2" key="2">
    <citation type="journal article" date="2007" name="Science">
        <title>Draft genome sequence of the sexually transmitted pathogen Trichomonas vaginalis.</title>
        <authorList>
            <person name="Carlton J.M."/>
            <person name="Hirt R.P."/>
            <person name="Silva J.C."/>
            <person name="Delcher A.L."/>
            <person name="Schatz M."/>
            <person name="Zhao Q."/>
            <person name="Wortman J.R."/>
            <person name="Bidwell S.L."/>
            <person name="Alsmark U.C.M."/>
            <person name="Besteiro S."/>
            <person name="Sicheritz-Ponten T."/>
            <person name="Noel C.J."/>
            <person name="Dacks J.B."/>
            <person name="Foster P.G."/>
            <person name="Simillion C."/>
            <person name="Van de Peer Y."/>
            <person name="Miranda-Saavedra D."/>
            <person name="Barton G.J."/>
            <person name="Westrop G.D."/>
            <person name="Mueller S."/>
            <person name="Dessi D."/>
            <person name="Fiori P.L."/>
            <person name="Ren Q."/>
            <person name="Paulsen I."/>
            <person name="Zhang H."/>
            <person name="Bastida-Corcuera F.D."/>
            <person name="Simoes-Barbosa A."/>
            <person name="Brown M.T."/>
            <person name="Hayes R.D."/>
            <person name="Mukherjee M."/>
            <person name="Okumura C.Y."/>
            <person name="Schneider R."/>
            <person name="Smith A.J."/>
            <person name="Vanacova S."/>
            <person name="Villalvazo M."/>
            <person name="Haas B.J."/>
            <person name="Pertea M."/>
            <person name="Feldblyum T.V."/>
            <person name="Utterback T.R."/>
            <person name="Shu C.L."/>
            <person name="Osoegawa K."/>
            <person name="de Jong P.J."/>
            <person name="Hrdy I."/>
            <person name="Horvathova L."/>
            <person name="Zubacova Z."/>
            <person name="Dolezal P."/>
            <person name="Malik S.B."/>
            <person name="Logsdon J.M. Jr."/>
            <person name="Henze K."/>
            <person name="Gupta A."/>
            <person name="Wang C.C."/>
            <person name="Dunne R.L."/>
            <person name="Upcroft J.A."/>
            <person name="Upcroft P."/>
            <person name="White O."/>
            <person name="Salzberg S.L."/>
            <person name="Tang P."/>
            <person name="Chiu C.-H."/>
            <person name="Lee Y.-S."/>
            <person name="Embley T.M."/>
            <person name="Coombs G.H."/>
            <person name="Mottram J.C."/>
            <person name="Tachezy J."/>
            <person name="Fraser-Liggett C.M."/>
            <person name="Johnson P.J."/>
        </authorList>
    </citation>
    <scope>NUCLEOTIDE SEQUENCE [LARGE SCALE GENOMIC DNA]</scope>
    <source>
        <strain evidence="2">G3</strain>
    </source>
</reference>
<evidence type="ECO:0000313" key="2">
    <source>
        <dbReference type="EMBL" id="EAY15879.1"/>
    </source>
</evidence>
<name>A2DUI8_TRIV3</name>
<dbReference type="VEuPathDB" id="TrichDB:TVAG_165070"/>
<dbReference type="EMBL" id="DS113249">
    <property type="protein sequence ID" value="EAY15879.1"/>
    <property type="molecule type" value="Genomic_DNA"/>
</dbReference>
<accession>A2DUI8</accession>
<evidence type="ECO:0000313" key="3">
    <source>
        <dbReference type="Proteomes" id="UP000001542"/>
    </source>
</evidence>
<dbReference type="Proteomes" id="UP000001542">
    <property type="component" value="Unassembled WGS sequence"/>
</dbReference>
<dbReference type="AlphaFoldDB" id="A2DUI8"/>
<dbReference type="VEuPathDB" id="TrichDB:TVAGG3_0663280"/>
<dbReference type="InParanoid" id="A2DUI8"/>
<feature type="region of interest" description="Disordered" evidence="1">
    <location>
        <begin position="153"/>
        <end position="172"/>
    </location>
</feature>
<proteinExistence type="predicted"/>
<gene>
    <name evidence="2" type="ORF">TVAG_165070</name>
</gene>
<protein>
    <submittedName>
        <fullName evidence="2">Uncharacterized protein</fullName>
    </submittedName>
</protein>
<dbReference type="KEGG" id="tva:4773885"/>
<dbReference type="RefSeq" id="XP_001328102.1">
    <property type="nucleotide sequence ID" value="XM_001328067.1"/>
</dbReference>
<evidence type="ECO:0000256" key="1">
    <source>
        <dbReference type="SAM" id="MobiDB-lite"/>
    </source>
</evidence>
<keyword evidence="3" id="KW-1185">Reference proteome</keyword>
<sequence length="227" mass="26550">MINTISKETLNEYTYNKIPFETARLVFDFLVFDLNNHYSKIKFLSREFVKHEVSQTLMEKIKQCISSVKSHFTDYTANQSFLSPKQLKMIYSVERAKYFISPKKVEKIKQLIAKSSTYNQNTSGSTVSNVVLDSILDSVDPKIYQLLNINKNYTGNERNNSPQPTKKASQNFDPWYLPQEQNQNVKVVNESSSDFDFVFEKEAEEEDAERNYLQFLQNEENPLDQVF</sequence>
<reference evidence="2" key="1">
    <citation type="submission" date="2006-10" db="EMBL/GenBank/DDBJ databases">
        <authorList>
            <person name="Amadeo P."/>
            <person name="Zhao Q."/>
            <person name="Wortman J."/>
            <person name="Fraser-Liggett C."/>
            <person name="Carlton J."/>
        </authorList>
    </citation>
    <scope>NUCLEOTIDE SEQUENCE</scope>
    <source>
        <strain evidence="2">G3</strain>
    </source>
</reference>